<accession>A0ACB8R8E5</accession>
<reference evidence="1" key="2">
    <citation type="journal article" date="2022" name="New Phytol.">
        <title>Evolutionary transition to the ectomycorrhizal habit in the genomes of a hyperdiverse lineage of mushroom-forming fungi.</title>
        <authorList>
            <person name="Looney B."/>
            <person name="Miyauchi S."/>
            <person name="Morin E."/>
            <person name="Drula E."/>
            <person name="Courty P.E."/>
            <person name="Kohler A."/>
            <person name="Kuo A."/>
            <person name="LaButti K."/>
            <person name="Pangilinan J."/>
            <person name="Lipzen A."/>
            <person name="Riley R."/>
            <person name="Andreopoulos W."/>
            <person name="He G."/>
            <person name="Johnson J."/>
            <person name="Nolan M."/>
            <person name="Tritt A."/>
            <person name="Barry K.W."/>
            <person name="Grigoriev I.V."/>
            <person name="Nagy L.G."/>
            <person name="Hibbett D."/>
            <person name="Henrissat B."/>
            <person name="Matheny P.B."/>
            <person name="Labbe J."/>
            <person name="Martin F.M."/>
        </authorList>
    </citation>
    <scope>NUCLEOTIDE SEQUENCE</scope>
    <source>
        <strain evidence="1">FP105234-sp</strain>
    </source>
</reference>
<dbReference type="EMBL" id="MU276249">
    <property type="protein sequence ID" value="KAI0039906.1"/>
    <property type="molecule type" value="Genomic_DNA"/>
</dbReference>
<evidence type="ECO:0000313" key="2">
    <source>
        <dbReference type="Proteomes" id="UP000814033"/>
    </source>
</evidence>
<dbReference type="Proteomes" id="UP000814033">
    <property type="component" value="Unassembled WGS sequence"/>
</dbReference>
<name>A0ACB8R8E5_9AGAM</name>
<comment type="caution">
    <text evidence="1">The sequence shown here is derived from an EMBL/GenBank/DDBJ whole genome shotgun (WGS) entry which is preliminary data.</text>
</comment>
<reference evidence="1" key="1">
    <citation type="submission" date="2021-02" db="EMBL/GenBank/DDBJ databases">
        <authorList>
            <consortium name="DOE Joint Genome Institute"/>
            <person name="Ahrendt S."/>
            <person name="Looney B.P."/>
            <person name="Miyauchi S."/>
            <person name="Morin E."/>
            <person name="Drula E."/>
            <person name="Courty P.E."/>
            <person name="Chicoki N."/>
            <person name="Fauchery L."/>
            <person name="Kohler A."/>
            <person name="Kuo A."/>
            <person name="Labutti K."/>
            <person name="Pangilinan J."/>
            <person name="Lipzen A."/>
            <person name="Riley R."/>
            <person name="Andreopoulos W."/>
            <person name="He G."/>
            <person name="Johnson J."/>
            <person name="Barry K.W."/>
            <person name="Grigoriev I.V."/>
            <person name="Nagy L."/>
            <person name="Hibbett D."/>
            <person name="Henrissat B."/>
            <person name="Matheny P.B."/>
            <person name="Labbe J."/>
            <person name="Martin F."/>
        </authorList>
    </citation>
    <scope>NUCLEOTIDE SEQUENCE</scope>
    <source>
        <strain evidence="1">FP105234-sp</strain>
    </source>
</reference>
<protein>
    <submittedName>
        <fullName evidence="1">Uncharacterized protein</fullName>
    </submittedName>
</protein>
<sequence length="652" mass="70968">MDGRQSSQRADKAATLQWLYDHMTKQVIHKTGCPICRAYFLHVSEAILVEDASYIAASKKREGANQDHEKEIQRLKDRLRRREDEIERLRAQLAARHDQHGDDAMSLGEDQPAPGDGRSSRKRRAGEHAEALAPRTETPRVAASEAPRPATGTTSAVVHDPGPAGIPAGTSQEHAMGFPAQFTGTYPAQGMYAPVGMYAHGSQPVVWPDGTTWMPNDGAQPAMSGWGGAANWAADWRPNTYTSGARTMENNWASSSRAPDWANRPWDPPYDGPGLVPWPEPPNDQRAFQYQGNSGTAPATPNRGRTMHRGIPTGPARGGFSRGRPAARGVPRAPTQPVASSSRAVLNTSADAEIDAFLTDEDDDADAPSSSSGGGTSSQQVIPLQDVEEIRRLFEEVKTPGNRNALQTLGRWYKEACETPQSERDARHKLLVRHYRRPQWAASDELTKKLPQPFLADSAKRWHAYFKRYPGFKRRGLLAGATLADVLSYLRIARLVHDGVKDEWTERKRVRDEFVLTAAAIVQTVEGYQRLREKYGVTINPIGATPDFGITTLVTEQSVVEHLARAGFADYEAETSGHFAHAVLTDPRYENGSQGSTGTGSDGDPSNTGTPIVVDEPVIADGSPAAGNSQTAPLDVAMNEEDDELPSPAPSA</sequence>
<evidence type="ECO:0000313" key="1">
    <source>
        <dbReference type="EMBL" id="KAI0039906.1"/>
    </source>
</evidence>
<proteinExistence type="predicted"/>
<organism evidence="1 2">
    <name type="scientific">Auriscalpium vulgare</name>
    <dbReference type="NCBI Taxonomy" id="40419"/>
    <lineage>
        <taxon>Eukaryota</taxon>
        <taxon>Fungi</taxon>
        <taxon>Dikarya</taxon>
        <taxon>Basidiomycota</taxon>
        <taxon>Agaricomycotina</taxon>
        <taxon>Agaricomycetes</taxon>
        <taxon>Russulales</taxon>
        <taxon>Auriscalpiaceae</taxon>
        <taxon>Auriscalpium</taxon>
    </lineage>
</organism>
<gene>
    <name evidence="1" type="ORF">FA95DRAFT_1612203</name>
</gene>
<keyword evidence="2" id="KW-1185">Reference proteome</keyword>